<comment type="subcellular location">
    <subcellularLocation>
        <location evidence="1">Membrane</location>
        <topology evidence="1">Multi-pass membrane protein</topology>
    </subcellularLocation>
</comment>
<dbReference type="Gene3D" id="1.20.1070.10">
    <property type="entry name" value="Rhodopsin 7-helix transmembrane proteins"/>
    <property type="match status" value="1"/>
</dbReference>
<evidence type="ECO:0000313" key="7">
    <source>
        <dbReference type="Proteomes" id="UP000035680"/>
    </source>
</evidence>
<dbReference type="AlphaFoldDB" id="A0A0K0FFB2"/>
<feature type="transmembrane region" description="Helical" evidence="6">
    <location>
        <begin position="98"/>
        <end position="119"/>
    </location>
</feature>
<reference evidence="8" key="2">
    <citation type="submission" date="2015-08" db="UniProtKB">
        <authorList>
            <consortium name="WormBaseParasite"/>
        </authorList>
    </citation>
    <scope>IDENTIFICATION</scope>
</reference>
<keyword evidence="3 6" id="KW-0812">Transmembrane</keyword>
<feature type="transmembrane region" description="Helical" evidence="6">
    <location>
        <begin position="267"/>
        <end position="292"/>
    </location>
</feature>
<evidence type="ECO:0000256" key="1">
    <source>
        <dbReference type="ARBA" id="ARBA00004141"/>
    </source>
</evidence>
<evidence type="ECO:0000313" key="8">
    <source>
        <dbReference type="WBParaSite" id="SVE_0755400.1"/>
    </source>
</evidence>
<organism evidence="7 8">
    <name type="scientific">Strongyloides venezuelensis</name>
    <name type="common">Threadworm</name>
    <dbReference type="NCBI Taxonomy" id="75913"/>
    <lineage>
        <taxon>Eukaryota</taxon>
        <taxon>Metazoa</taxon>
        <taxon>Ecdysozoa</taxon>
        <taxon>Nematoda</taxon>
        <taxon>Chromadorea</taxon>
        <taxon>Rhabditida</taxon>
        <taxon>Tylenchina</taxon>
        <taxon>Panagrolaimomorpha</taxon>
        <taxon>Strongyloidoidea</taxon>
        <taxon>Strongyloididae</taxon>
        <taxon>Strongyloides</taxon>
    </lineage>
</organism>
<evidence type="ECO:0000256" key="6">
    <source>
        <dbReference type="RuleBase" id="RU280813"/>
    </source>
</evidence>
<keyword evidence="7" id="KW-1185">Reference proteome</keyword>
<comment type="similarity">
    <text evidence="2 6">Belongs to the nematode receptor-like protein srg family.</text>
</comment>
<name>A0A0K0FFB2_STRVS</name>
<dbReference type="PANTHER" id="PTHR31552:SF8">
    <property type="entry name" value="SERPENTINE RECEPTOR CLASS GAMMA"/>
    <property type="match status" value="1"/>
</dbReference>
<feature type="transmembrane region" description="Helical" evidence="6">
    <location>
        <begin position="131"/>
        <end position="154"/>
    </location>
</feature>
<feature type="transmembrane region" description="Helical" evidence="6">
    <location>
        <begin position="6"/>
        <end position="30"/>
    </location>
</feature>
<dbReference type="GO" id="GO:0004888">
    <property type="term" value="F:transmembrane signaling receptor activity"/>
    <property type="evidence" value="ECO:0007669"/>
    <property type="project" value="InterPro"/>
</dbReference>
<dbReference type="STRING" id="75913.A0A0K0FFB2"/>
<evidence type="ECO:0000256" key="4">
    <source>
        <dbReference type="ARBA" id="ARBA00022989"/>
    </source>
</evidence>
<keyword evidence="4 6" id="KW-1133">Transmembrane helix</keyword>
<sequence length="327" mass="38991">MNFQYVIFYINLLYGIPSFILLIIIEIILLIPSNKKIFYSSFFKIIFFNGVFDILAFVTFTIHHRLPSYGMLVEFYNYLFINEVDVRSIEFLRSVSTIGQLVGMFFLCFNRFTSVYFHVRYDNMWKYLLPVYYVTVTILPVLMTFPLLLDMMIYKPFDRSNINLGFKGKWMTFNAMWYNSYVVTSILNIFFLTLCVIINFSTLFCLIRYKRSAKSKVQDVRPNHEMNYSMEKKFFLLAVVCFIGQLIFALSGLVVDKFSQNKEYRKLYVMSLLFPIIADLTMFPNIWLLVLISSNLRNSIKRLFYIKNMEPLSILKNFHTTRRTREK</sequence>
<evidence type="ECO:0000256" key="3">
    <source>
        <dbReference type="ARBA" id="ARBA00022692"/>
    </source>
</evidence>
<protein>
    <recommendedName>
        <fullName evidence="6">Serpentine receptor class gamma</fullName>
    </recommendedName>
</protein>
<keyword evidence="5 6" id="KW-0472">Membrane</keyword>
<dbReference type="SUPFAM" id="SSF81321">
    <property type="entry name" value="Family A G protein-coupled receptor-like"/>
    <property type="match status" value="1"/>
</dbReference>
<dbReference type="WBParaSite" id="SVE_0755400.1">
    <property type="protein sequence ID" value="SVE_0755400.1"/>
    <property type="gene ID" value="SVE_0755400"/>
</dbReference>
<evidence type="ECO:0000256" key="2">
    <source>
        <dbReference type="ARBA" id="ARBA00005692"/>
    </source>
</evidence>
<dbReference type="Proteomes" id="UP000035680">
    <property type="component" value="Unassembled WGS sequence"/>
</dbReference>
<dbReference type="InterPro" id="IPR000609">
    <property type="entry name" value="7TM_GPCR_serpentine_rcpt_Srg"/>
</dbReference>
<feature type="transmembrane region" description="Helical" evidence="6">
    <location>
        <begin position="181"/>
        <end position="207"/>
    </location>
</feature>
<reference evidence="7" key="1">
    <citation type="submission" date="2014-07" db="EMBL/GenBank/DDBJ databases">
        <authorList>
            <person name="Martin A.A"/>
            <person name="De Silva N."/>
        </authorList>
    </citation>
    <scope>NUCLEOTIDE SEQUENCE</scope>
</reference>
<feature type="transmembrane region" description="Helical" evidence="6">
    <location>
        <begin position="234"/>
        <end position="255"/>
    </location>
</feature>
<dbReference type="PANTHER" id="PTHR31552">
    <property type="entry name" value="SERPENTINE RECEPTOR CLASS GAMMA"/>
    <property type="match status" value="1"/>
</dbReference>
<dbReference type="GO" id="GO:0016020">
    <property type="term" value="C:membrane"/>
    <property type="evidence" value="ECO:0007669"/>
    <property type="project" value="UniProtKB-SubCell"/>
</dbReference>
<proteinExistence type="inferred from homology"/>
<evidence type="ECO:0000256" key="5">
    <source>
        <dbReference type="ARBA" id="ARBA00023136"/>
    </source>
</evidence>
<feature type="transmembrane region" description="Helical" evidence="6">
    <location>
        <begin position="42"/>
        <end position="62"/>
    </location>
</feature>
<dbReference type="GO" id="GO:0007606">
    <property type="term" value="P:sensory perception of chemical stimulus"/>
    <property type="evidence" value="ECO:0007669"/>
    <property type="project" value="UniProtKB-UniRule"/>
</dbReference>
<accession>A0A0K0FFB2</accession>
<dbReference type="Pfam" id="PF02118">
    <property type="entry name" value="Srg"/>
    <property type="match status" value="1"/>
</dbReference>